<dbReference type="InterPro" id="IPR030972">
    <property type="entry name" value="UrcA_uranyl"/>
</dbReference>
<evidence type="ECO:0000313" key="2">
    <source>
        <dbReference type="EMBL" id="ANY19039.1"/>
    </source>
</evidence>
<dbReference type="AlphaFoldDB" id="A0A1B2AA50"/>
<feature type="chain" id="PRO_5008533964" description="UrcA family protein" evidence="1">
    <location>
        <begin position="24"/>
        <end position="97"/>
    </location>
</feature>
<dbReference type="NCBIfam" id="TIGR04433">
    <property type="entry name" value="UrcA_uranyl"/>
    <property type="match status" value="1"/>
</dbReference>
<accession>A0A1B2AA50</accession>
<name>A0A1B2AA50_9SPHN</name>
<keyword evidence="3" id="KW-1185">Reference proteome</keyword>
<evidence type="ECO:0000313" key="3">
    <source>
        <dbReference type="Proteomes" id="UP000092932"/>
    </source>
</evidence>
<reference evidence="2 3" key="1">
    <citation type="submission" date="2016-07" db="EMBL/GenBank/DDBJ databases">
        <title>Complete genome sequence of Altererythrobacter dongtanensis KCTC 22672, a type strain with esterase isolated from tidal flat.</title>
        <authorList>
            <person name="Cheng H."/>
            <person name="Wu Y.-H."/>
            <person name="Zhou P."/>
            <person name="Huo Y.-Y."/>
            <person name="Wang C.-S."/>
            <person name="Xu X.-W."/>
        </authorList>
    </citation>
    <scope>NUCLEOTIDE SEQUENCE [LARGE SCALE GENOMIC DNA]</scope>
    <source>
        <strain evidence="2 3">KCTC 22672</strain>
    </source>
</reference>
<sequence length="97" mass="10011">MNILLQASAAAVLAASLTVPATAASDGAHARLIATVNVDGLDLSTPEGRFALEKRIDKASRRYCAVDGNGQVPSRKDEKACRAKAHAALVSHFVAAA</sequence>
<feature type="signal peptide" evidence="1">
    <location>
        <begin position="1"/>
        <end position="23"/>
    </location>
</feature>
<organism evidence="2 3">
    <name type="scientific">Tsuneonella dongtanensis</name>
    <dbReference type="NCBI Taxonomy" id="692370"/>
    <lineage>
        <taxon>Bacteria</taxon>
        <taxon>Pseudomonadati</taxon>
        <taxon>Pseudomonadota</taxon>
        <taxon>Alphaproteobacteria</taxon>
        <taxon>Sphingomonadales</taxon>
        <taxon>Erythrobacteraceae</taxon>
        <taxon>Tsuneonella</taxon>
    </lineage>
</organism>
<dbReference type="EMBL" id="CP016591">
    <property type="protein sequence ID" value="ANY19039.1"/>
    <property type="molecule type" value="Genomic_DNA"/>
</dbReference>
<keyword evidence="1" id="KW-0732">Signal</keyword>
<dbReference type="Proteomes" id="UP000092932">
    <property type="component" value="Chromosome"/>
</dbReference>
<gene>
    <name evidence="2" type="ORF">A6F68_00504</name>
</gene>
<dbReference type="RefSeq" id="WP_067675901.1">
    <property type="nucleotide sequence ID" value="NZ_CP016591.1"/>
</dbReference>
<evidence type="ECO:0008006" key="4">
    <source>
        <dbReference type="Google" id="ProtNLM"/>
    </source>
</evidence>
<protein>
    <recommendedName>
        <fullName evidence="4">UrcA family protein</fullName>
    </recommendedName>
</protein>
<dbReference type="OrthoDB" id="7450905at2"/>
<dbReference type="KEGG" id="ado:A6F68_00504"/>
<proteinExistence type="predicted"/>
<evidence type="ECO:0000256" key="1">
    <source>
        <dbReference type="SAM" id="SignalP"/>
    </source>
</evidence>